<protein>
    <recommendedName>
        <fullName evidence="3">glucose-1-phosphate thymidylyltransferase</fullName>
        <ecNumber evidence="3">2.7.7.24</ecNumber>
    </recommendedName>
</protein>
<organism evidence="12 13">
    <name type="scientific">Acrobeloides nanus</name>
    <dbReference type="NCBI Taxonomy" id="290746"/>
    <lineage>
        <taxon>Eukaryota</taxon>
        <taxon>Metazoa</taxon>
        <taxon>Ecdysozoa</taxon>
        <taxon>Nematoda</taxon>
        <taxon>Chromadorea</taxon>
        <taxon>Rhabditida</taxon>
        <taxon>Tylenchina</taxon>
        <taxon>Cephalobomorpha</taxon>
        <taxon>Cephaloboidea</taxon>
        <taxon>Cephalobidae</taxon>
        <taxon>Acrobeloides</taxon>
    </lineage>
</organism>
<dbReference type="PANTHER" id="PTHR43532:SF1">
    <property type="entry name" value="GLUCOSE-1-PHOSPHATE THYMIDYLYLTRANSFERASE 1"/>
    <property type="match status" value="1"/>
</dbReference>
<dbReference type="Pfam" id="PF04230">
    <property type="entry name" value="PS_pyruv_trans"/>
    <property type="match status" value="1"/>
</dbReference>
<comment type="cofactor">
    <cofactor evidence="1">
        <name>Mg(2+)</name>
        <dbReference type="ChEBI" id="CHEBI:18420"/>
    </cofactor>
</comment>
<keyword evidence="7" id="KW-0460">Magnesium</keyword>
<dbReference type="EC" id="2.7.7.24" evidence="3"/>
<sequence>MIYYPLSTLILAGIRDILIITTPHDADQFERLLGDGSRFGVSITYAQQPSPDGLAQAFVLGADHIGSDSVALVLGDNIFYGQGMGTRFRNYTELTGGVVFGYWVDDPTAYGVVEFDPDGHVVSLEEKPTIPKSNYAVPGLYFYDNDVVEIARNLAPSPRGELEITDVNLEYLRRGTLHVEVLPRGTAWLDTGTFDSLSEATEFIRTVEKRQGLSIGCPEEVAWRLGFLSDEELRERAEPLVKSGYGTYLLKALERGRFAMYSATRQWNPGDEFILAGTRRIIDAAFGPLDPVLYDRNPDVRPADGTTIGARNLRRPLDETAGALYERLSAHLRLGFSSNSVKFDSDLSSVSLALMAGSPEWASDRCWSFYDHVFRHRIPVIGLGLGSMPEERPEFVDVALGKAVALTTRSRSLARTPLARRFDIEYLPCPALLSAPTTREVTSVTRVGIAIGVPYEDAVWANGLDTAFYEQVCAAIDDLIAAYGSEVAIEFVAHYIDEIPVLRERFPDHVVRYSFDSADYADLFGAYDLVISTRVHGCGISASQGIPTISLGHDFRSDTTDGFLSVSVDLAGGASLSDAFSELAGAASSRNTELIAHRAATFEAYLDLLRTRVPDGLTAVDYGEGGRVVFREGAPPEVVSPQVVSSLIHDAASFAAELTAARSSNDELRRVLDEVEASKAEMAVELDAARQAVSSMEATRAARRSWGQRIRSRLGGS</sequence>
<dbReference type="FunFam" id="3.90.550.10:FF:000023">
    <property type="entry name" value="Glucose-1-phosphate thymidylyltransferase"/>
    <property type="match status" value="1"/>
</dbReference>
<evidence type="ECO:0000256" key="7">
    <source>
        <dbReference type="ARBA" id="ARBA00022842"/>
    </source>
</evidence>
<feature type="coiled-coil region" evidence="9">
    <location>
        <begin position="658"/>
        <end position="692"/>
    </location>
</feature>
<keyword evidence="9" id="KW-0175">Coiled coil</keyword>
<dbReference type="SUPFAM" id="SSF53448">
    <property type="entry name" value="Nucleotide-diphospho-sugar transferases"/>
    <property type="match status" value="1"/>
</dbReference>
<dbReference type="Pfam" id="PF00483">
    <property type="entry name" value="NTP_transferase"/>
    <property type="match status" value="1"/>
</dbReference>
<dbReference type="GO" id="GO:0008879">
    <property type="term" value="F:glucose-1-phosphate thymidylyltransferase activity"/>
    <property type="evidence" value="ECO:0007669"/>
    <property type="project" value="UniProtKB-EC"/>
</dbReference>
<keyword evidence="12" id="KW-1185">Reference proteome</keyword>
<evidence type="ECO:0000313" key="12">
    <source>
        <dbReference type="Proteomes" id="UP000887540"/>
    </source>
</evidence>
<feature type="domain" description="Nucleotidyl transferase" evidence="10">
    <location>
        <begin position="1"/>
        <end position="205"/>
    </location>
</feature>
<dbReference type="AlphaFoldDB" id="A0A914CRC8"/>
<evidence type="ECO:0000256" key="3">
    <source>
        <dbReference type="ARBA" id="ARBA00012461"/>
    </source>
</evidence>
<dbReference type="InterPro" id="IPR005835">
    <property type="entry name" value="NTP_transferase_dom"/>
</dbReference>
<keyword evidence="4" id="KW-0808">Transferase</keyword>
<keyword evidence="6" id="KW-0479">Metal-binding</keyword>
<evidence type="ECO:0000256" key="1">
    <source>
        <dbReference type="ARBA" id="ARBA00001946"/>
    </source>
</evidence>
<evidence type="ECO:0000259" key="10">
    <source>
        <dbReference type="Pfam" id="PF00483"/>
    </source>
</evidence>
<dbReference type="InterPro" id="IPR007345">
    <property type="entry name" value="Polysacch_pyruvyl_Trfase"/>
</dbReference>
<feature type="domain" description="Polysaccharide pyruvyl transferase" evidence="11">
    <location>
        <begin position="268"/>
        <end position="554"/>
    </location>
</feature>
<dbReference type="GO" id="GO:0046872">
    <property type="term" value="F:metal ion binding"/>
    <property type="evidence" value="ECO:0007669"/>
    <property type="project" value="UniProtKB-KW"/>
</dbReference>
<comment type="catalytic activity">
    <reaction evidence="8">
        <text>dTTP + alpha-D-glucose 1-phosphate + H(+) = dTDP-alpha-D-glucose + diphosphate</text>
        <dbReference type="Rhea" id="RHEA:15225"/>
        <dbReference type="ChEBI" id="CHEBI:15378"/>
        <dbReference type="ChEBI" id="CHEBI:33019"/>
        <dbReference type="ChEBI" id="CHEBI:37568"/>
        <dbReference type="ChEBI" id="CHEBI:57477"/>
        <dbReference type="ChEBI" id="CHEBI:58601"/>
        <dbReference type="EC" id="2.7.7.24"/>
    </reaction>
</comment>
<comment type="similarity">
    <text evidence="2">Belongs to the glucose-1-phosphate thymidylyltransferase family.</text>
</comment>
<evidence type="ECO:0000256" key="9">
    <source>
        <dbReference type="SAM" id="Coils"/>
    </source>
</evidence>
<keyword evidence="5" id="KW-0548">Nucleotidyltransferase</keyword>
<dbReference type="Gene3D" id="3.90.550.10">
    <property type="entry name" value="Spore Coat Polysaccharide Biosynthesis Protein SpsA, Chain A"/>
    <property type="match status" value="1"/>
</dbReference>
<evidence type="ECO:0000256" key="4">
    <source>
        <dbReference type="ARBA" id="ARBA00022679"/>
    </source>
</evidence>
<dbReference type="WBParaSite" id="ACRNAN_scaffold13.g14181.t1">
    <property type="protein sequence ID" value="ACRNAN_scaffold13.g14181.t1"/>
    <property type="gene ID" value="ACRNAN_scaffold13.g14181"/>
</dbReference>
<evidence type="ECO:0000256" key="6">
    <source>
        <dbReference type="ARBA" id="ARBA00022723"/>
    </source>
</evidence>
<dbReference type="InterPro" id="IPR005907">
    <property type="entry name" value="G1P_thy_trans_s"/>
</dbReference>
<reference evidence="13" key="1">
    <citation type="submission" date="2022-11" db="UniProtKB">
        <authorList>
            <consortium name="WormBaseParasite"/>
        </authorList>
    </citation>
    <scope>IDENTIFICATION</scope>
</reference>
<dbReference type="NCBIfam" id="TIGR01207">
    <property type="entry name" value="rmlA"/>
    <property type="match status" value="1"/>
</dbReference>
<dbReference type="Proteomes" id="UP000887540">
    <property type="component" value="Unplaced"/>
</dbReference>
<evidence type="ECO:0000256" key="2">
    <source>
        <dbReference type="ARBA" id="ARBA00010480"/>
    </source>
</evidence>
<name>A0A914CRC8_9BILA</name>
<dbReference type="InterPro" id="IPR029044">
    <property type="entry name" value="Nucleotide-diphossugar_trans"/>
</dbReference>
<proteinExistence type="inferred from homology"/>
<evidence type="ECO:0000259" key="11">
    <source>
        <dbReference type="Pfam" id="PF04230"/>
    </source>
</evidence>
<evidence type="ECO:0000256" key="8">
    <source>
        <dbReference type="ARBA" id="ARBA00049336"/>
    </source>
</evidence>
<dbReference type="PANTHER" id="PTHR43532">
    <property type="entry name" value="GLUCOSE-1-PHOSPHATE THYMIDYLYLTRANSFERASE"/>
    <property type="match status" value="1"/>
</dbReference>
<evidence type="ECO:0000256" key="5">
    <source>
        <dbReference type="ARBA" id="ARBA00022695"/>
    </source>
</evidence>
<evidence type="ECO:0000313" key="13">
    <source>
        <dbReference type="WBParaSite" id="ACRNAN_scaffold13.g14181.t1"/>
    </source>
</evidence>
<accession>A0A914CRC8</accession>